<organism evidence="2 3">
    <name type="scientific">Aplysia californica</name>
    <name type="common">California sea hare</name>
    <dbReference type="NCBI Taxonomy" id="6500"/>
    <lineage>
        <taxon>Eukaryota</taxon>
        <taxon>Metazoa</taxon>
        <taxon>Spiralia</taxon>
        <taxon>Lophotrochozoa</taxon>
        <taxon>Mollusca</taxon>
        <taxon>Gastropoda</taxon>
        <taxon>Heterobranchia</taxon>
        <taxon>Euthyneura</taxon>
        <taxon>Tectipleura</taxon>
        <taxon>Aplysiida</taxon>
        <taxon>Aplysioidea</taxon>
        <taxon>Aplysiidae</taxon>
        <taxon>Aplysia</taxon>
    </lineage>
</organism>
<dbReference type="Gene3D" id="2.60.40.10">
    <property type="entry name" value="Immunoglobulins"/>
    <property type="match status" value="3"/>
</dbReference>
<dbReference type="Pfam" id="PF13895">
    <property type="entry name" value="Ig_2"/>
    <property type="match status" value="1"/>
</dbReference>
<name>A0ABM1VQ73_APLCA</name>
<evidence type="ECO:0000313" key="3">
    <source>
        <dbReference type="RefSeq" id="XP_035824565.1"/>
    </source>
</evidence>
<accession>A0ABM1VQ73</accession>
<feature type="domain" description="Ig-like" evidence="1">
    <location>
        <begin position="210"/>
        <end position="288"/>
    </location>
</feature>
<dbReference type="PANTHER" id="PTHR46013">
    <property type="entry name" value="VASCULAR CELL ADHESION MOLECULE 1"/>
    <property type="match status" value="1"/>
</dbReference>
<dbReference type="PROSITE" id="PS50835">
    <property type="entry name" value="IG_LIKE"/>
    <property type="match status" value="4"/>
</dbReference>
<dbReference type="GeneID" id="106011229"/>
<feature type="domain" description="Ig-like" evidence="1">
    <location>
        <begin position="121"/>
        <end position="202"/>
    </location>
</feature>
<evidence type="ECO:0000259" key="1">
    <source>
        <dbReference type="PROSITE" id="PS50835"/>
    </source>
</evidence>
<evidence type="ECO:0000313" key="2">
    <source>
        <dbReference type="Proteomes" id="UP000694888"/>
    </source>
</evidence>
<reference evidence="3" key="1">
    <citation type="submission" date="2025-08" db="UniProtKB">
        <authorList>
            <consortium name="RefSeq"/>
        </authorList>
    </citation>
    <scope>IDENTIFICATION</scope>
</reference>
<dbReference type="Pfam" id="PF13927">
    <property type="entry name" value="Ig_3"/>
    <property type="match status" value="2"/>
</dbReference>
<keyword evidence="2" id="KW-1185">Reference proteome</keyword>
<dbReference type="InterPro" id="IPR003598">
    <property type="entry name" value="Ig_sub2"/>
</dbReference>
<protein>
    <submittedName>
        <fullName evidence="3">Sialoadhesin</fullName>
    </submittedName>
</protein>
<sequence length="329" mass="34317">MSCGFCHGRCDHFWQRNHIVFLFCRTAVISKPYITRSLAVVGEGDDVTLTCNTDSSPVSAFTYSWVKDAGSPLSETGRDLTITGASQGTDGGSYTCTISETFSSDTSNGYTLTIYAVPEKPIITVTPGSISANDHVTLICSSSSFSTLSLTYEWFQDNDPRSETDRVLTLPAFTPATDSGIYTCAAIHSGVKSAYSDARVVALSGAPAQPSLTVAPSSFAIGDSVTLECSTTTSAITTFSYSKNGGTVSGESASTLVISSFASTDTGGYSCKAISGSGEESVASVEVQVAPSGTPDKPVVTVSSETFMDGTDVTLTCTSTSTGTKSYQW</sequence>
<proteinExistence type="predicted"/>
<gene>
    <name evidence="3" type="primary">LOC106011229</name>
</gene>
<dbReference type="InterPro" id="IPR003599">
    <property type="entry name" value="Ig_sub"/>
</dbReference>
<dbReference type="InterPro" id="IPR013783">
    <property type="entry name" value="Ig-like_fold"/>
</dbReference>
<dbReference type="InterPro" id="IPR007110">
    <property type="entry name" value="Ig-like_dom"/>
</dbReference>
<dbReference type="PANTHER" id="PTHR46013:SF7">
    <property type="entry name" value="IG-LIKE DOMAIN-CONTAINING PROTEIN"/>
    <property type="match status" value="1"/>
</dbReference>
<feature type="domain" description="Ig-like" evidence="1">
    <location>
        <begin position="32"/>
        <end position="113"/>
    </location>
</feature>
<dbReference type="Proteomes" id="UP000694888">
    <property type="component" value="Unplaced"/>
</dbReference>
<dbReference type="RefSeq" id="XP_035824565.1">
    <property type="nucleotide sequence ID" value="XM_035968672.1"/>
</dbReference>
<dbReference type="SMART" id="SM00408">
    <property type="entry name" value="IGc2"/>
    <property type="match status" value="3"/>
</dbReference>
<feature type="domain" description="Ig-like" evidence="1">
    <location>
        <begin position="298"/>
        <end position="329"/>
    </location>
</feature>
<dbReference type="SMART" id="SM00409">
    <property type="entry name" value="IG"/>
    <property type="match status" value="3"/>
</dbReference>
<dbReference type="SUPFAM" id="SSF48726">
    <property type="entry name" value="Immunoglobulin"/>
    <property type="match status" value="3"/>
</dbReference>
<dbReference type="InterPro" id="IPR036179">
    <property type="entry name" value="Ig-like_dom_sf"/>
</dbReference>